<dbReference type="InterPro" id="IPR000719">
    <property type="entry name" value="Prot_kinase_dom"/>
</dbReference>
<evidence type="ECO:0000313" key="5">
    <source>
        <dbReference type="Proteomes" id="UP000011083"/>
    </source>
</evidence>
<dbReference type="Pfam" id="PF00069">
    <property type="entry name" value="Pkinase"/>
    <property type="match status" value="1"/>
</dbReference>
<feature type="domain" description="Protein kinase" evidence="3">
    <location>
        <begin position="1"/>
        <end position="166"/>
    </location>
</feature>
<feature type="region of interest" description="Disordered" evidence="2">
    <location>
        <begin position="190"/>
        <end position="317"/>
    </location>
</feature>
<dbReference type="GO" id="GO:0005524">
    <property type="term" value="F:ATP binding"/>
    <property type="evidence" value="ECO:0007669"/>
    <property type="project" value="InterPro"/>
</dbReference>
<dbReference type="PANTHER" id="PTHR11909">
    <property type="entry name" value="CASEIN KINASE-RELATED"/>
    <property type="match status" value="1"/>
</dbReference>
<feature type="compositionally biased region" description="Basic and acidic residues" evidence="2">
    <location>
        <begin position="237"/>
        <end position="250"/>
    </location>
</feature>
<dbReference type="VEuPathDB" id="AmoebaDB:ACA1_112430"/>
<name>L8H434_ACACF</name>
<dbReference type="GO" id="GO:0004674">
    <property type="term" value="F:protein serine/threonine kinase activity"/>
    <property type="evidence" value="ECO:0007669"/>
    <property type="project" value="UniProtKB-EC"/>
</dbReference>
<keyword evidence="4" id="KW-0808">Transferase</keyword>
<protein>
    <recommendedName>
        <fullName evidence="1">non-specific serine/threonine protein kinase</fullName>
        <ecNumber evidence="1">2.7.11.1</ecNumber>
    </recommendedName>
</protein>
<gene>
    <name evidence="4" type="ORF">ACA1_112430</name>
</gene>
<dbReference type="GeneID" id="14920787"/>
<dbReference type="STRING" id="1257118.L8H434"/>
<evidence type="ECO:0000256" key="1">
    <source>
        <dbReference type="ARBA" id="ARBA00012513"/>
    </source>
</evidence>
<feature type="compositionally biased region" description="Basic and acidic residues" evidence="2">
    <location>
        <begin position="284"/>
        <end position="317"/>
    </location>
</feature>
<accession>L8H434</accession>
<feature type="non-terminal residue" evidence="4">
    <location>
        <position position="1"/>
    </location>
</feature>
<dbReference type="InterPro" id="IPR008271">
    <property type="entry name" value="Ser/Thr_kinase_AS"/>
</dbReference>
<dbReference type="InterPro" id="IPR011009">
    <property type="entry name" value="Kinase-like_dom_sf"/>
</dbReference>
<dbReference type="Proteomes" id="UP000011083">
    <property type="component" value="Unassembled WGS sequence"/>
</dbReference>
<reference evidence="4 5" key="1">
    <citation type="journal article" date="2013" name="Genome Biol.">
        <title>Genome of Acanthamoeba castellanii highlights extensive lateral gene transfer and early evolution of tyrosine kinase signaling.</title>
        <authorList>
            <person name="Clarke M."/>
            <person name="Lohan A.J."/>
            <person name="Liu B."/>
            <person name="Lagkouvardos I."/>
            <person name="Roy S."/>
            <person name="Zafar N."/>
            <person name="Bertelli C."/>
            <person name="Schilde C."/>
            <person name="Kianianmomeni A."/>
            <person name="Burglin T.R."/>
            <person name="Frech C."/>
            <person name="Turcotte B."/>
            <person name="Kopec K.O."/>
            <person name="Synnott J.M."/>
            <person name="Choo C."/>
            <person name="Paponov I."/>
            <person name="Finkler A."/>
            <person name="Soon Heng Tan C."/>
            <person name="Hutchins A.P."/>
            <person name="Weinmeier T."/>
            <person name="Rattei T."/>
            <person name="Chu J.S."/>
            <person name="Gimenez G."/>
            <person name="Irimia M."/>
            <person name="Rigden D.J."/>
            <person name="Fitzpatrick D.A."/>
            <person name="Lorenzo-Morales J."/>
            <person name="Bateman A."/>
            <person name="Chiu C.H."/>
            <person name="Tang P."/>
            <person name="Hegemann P."/>
            <person name="Fromm H."/>
            <person name="Raoult D."/>
            <person name="Greub G."/>
            <person name="Miranda-Saavedra D."/>
            <person name="Chen N."/>
            <person name="Nash P."/>
            <person name="Ginger M.L."/>
            <person name="Horn M."/>
            <person name="Schaap P."/>
            <person name="Caler L."/>
            <person name="Loftus B."/>
        </authorList>
    </citation>
    <scope>NUCLEOTIDE SEQUENCE [LARGE SCALE GENOMIC DNA]</scope>
    <source>
        <strain evidence="4 5">Neff</strain>
    </source>
</reference>
<feature type="compositionally biased region" description="Low complexity" evidence="2">
    <location>
        <begin position="198"/>
        <end position="211"/>
    </location>
</feature>
<dbReference type="Gene3D" id="1.10.510.10">
    <property type="entry name" value="Transferase(Phosphotransferase) domain 1"/>
    <property type="match status" value="1"/>
</dbReference>
<organism evidence="4 5">
    <name type="scientific">Acanthamoeba castellanii (strain ATCC 30010 / Neff)</name>
    <dbReference type="NCBI Taxonomy" id="1257118"/>
    <lineage>
        <taxon>Eukaryota</taxon>
        <taxon>Amoebozoa</taxon>
        <taxon>Discosea</taxon>
        <taxon>Longamoebia</taxon>
        <taxon>Centramoebida</taxon>
        <taxon>Acanthamoebidae</taxon>
        <taxon>Acanthamoeba</taxon>
    </lineage>
</organism>
<dbReference type="InterPro" id="IPR050235">
    <property type="entry name" value="CK1_Ser-Thr_kinase"/>
</dbReference>
<dbReference type="EMBL" id="KB007926">
    <property type="protein sequence ID" value="ELR19950.1"/>
    <property type="molecule type" value="Genomic_DNA"/>
</dbReference>
<evidence type="ECO:0000259" key="3">
    <source>
        <dbReference type="PROSITE" id="PS50011"/>
    </source>
</evidence>
<proteinExistence type="predicted"/>
<dbReference type="RefSeq" id="XP_004342059.1">
    <property type="nucleotide sequence ID" value="XM_004342010.1"/>
</dbReference>
<sequence>IRRIEYVHSKNFIHRDIKPDNFLVGLEAKSNQVNLIDFGLAKKYRDSRSHVHIPYRENKNLTGTARYASINTHLGIEQSRRDDLEAIGYVLMYFARGNLPWQGLKATTKKEKYERISEKKITTSVEQLCKGFPAEFATYLNYARSLRFDDTPDYTYLRKLFRDLFIREGFEYDCVYDWDLVERKKRAIPQSIDGGRDSSTQTQQSQRMALARRAEDRRDRTGRRNGGRAGGMQRAASDTDKHGKPGESRGDNGTIKKAADKNAPSDGSTRSTFIRMATIGRPRRNPEDGERKNRAAQRGSREAKRPGESKKAHAEKRCEDHHWARAALHHRCEREAGWRRRTEPCQAGGVRRTRAAGVDRWADVAGMRLMARSGRRGVCASRGTGMEECGY</sequence>
<dbReference type="PROSITE" id="PS00108">
    <property type="entry name" value="PROTEIN_KINASE_ST"/>
    <property type="match status" value="1"/>
</dbReference>
<keyword evidence="5" id="KW-1185">Reference proteome</keyword>
<evidence type="ECO:0000256" key="2">
    <source>
        <dbReference type="SAM" id="MobiDB-lite"/>
    </source>
</evidence>
<dbReference type="EC" id="2.7.11.1" evidence="1"/>
<dbReference type="FunFam" id="1.10.510.10:FF:001123">
    <property type="entry name" value="CK1/CK1/CK1-D protein kinase"/>
    <property type="match status" value="1"/>
</dbReference>
<evidence type="ECO:0000313" key="4">
    <source>
        <dbReference type="EMBL" id="ELR19950.1"/>
    </source>
</evidence>
<dbReference type="OrthoDB" id="5800476at2759"/>
<dbReference type="SUPFAM" id="SSF56112">
    <property type="entry name" value="Protein kinase-like (PK-like)"/>
    <property type="match status" value="1"/>
</dbReference>
<dbReference type="KEGG" id="acan:ACA1_112430"/>
<dbReference type="AlphaFoldDB" id="L8H434"/>
<keyword evidence="4" id="KW-0418">Kinase</keyword>
<dbReference type="PROSITE" id="PS50011">
    <property type="entry name" value="PROTEIN_KINASE_DOM"/>
    <property type="match status" value="1"/>
</dbReference>